<dbReference type="EMBL" id="SPMZ01000028">
    <property type="protein sequence ID" value="NMQ19577.1"/>
    <property type="molecule type" value="Genomic_DNA"/>
</dbReference>
<reference evidence="1 2" key="1">
    <citation type="submission" date="2019-03" db="EMBL/GenBank/DDBJ databases">
        <title>Metabolic reconstructions from genomes of highly enriched 'Candidatus Accumulibacter' and 'Candidatus Competibacter' bioreactor populations.</title>
        <authorList>
            <person name="Annavajhala M.K."/>
            <person name="Welles L."/>
            <person name="Abbas B."/>
            <person name="Sorokin D."/>
            <person name="Park H."/>
            <person name="Van Loosdrecht M."/>
            <person name="Chandran K."/>
        </authorList>
    </citation>
    <scope>NUCLEOTIDE SEQUENCE [LARGE SCALE GENOMIC DNA]</scope>
    <source>
        <strain evidence="1 2">SBR_G</strain>
    </source>
</reference>
<protein>
    <submittedName>
        <fullName evidence="1">Uncharacterized protein</fullName>
    </submittedName>
</protein>
<sequence length="91" mass="10346">MSDLQHHLSDLHAALQTAIDSTREIALLIREDPHLGASLANQNSRLGTFGDYITGQLFTLGSMENDVRRWEERLCEMHRPIPENSCPVFRT</sequence>
<proteinExistence type="predicted"/>
<gene>
    <name evidence="1" type="ORF">E4P82_10450</name>
</gene>
<dbReference type="Proteomes" id="UP000760480">
    <property type="component" value="Unassembled WGS sequence"/>
</dbReference>
<name>A0ABX1TLJ7_9GAMM</name>
<accession>A0ABX1TLJ7</accession>
<evidence type="ECO:0000313" key="2">
    <source>
        <dbReference type="Proteomes" id="UP000760480"/>
    </source>
</evidence>
<evidence type="ECO:0000313" key="1">
    <source>
        <dbReference type="EMBL" id="NMQ19577.1"/>
    </source>
</evidence>
<dbReference type="RefSeq" id="WP_169248830.1">
    <property type="nucleotide sequence ID" value="NZ_SPMZ01000028.1"/>
</dbReference>
<comment type="caution">
    <text evidence="1">The sequence shown here is derived from an EMBL/GenBank/DDBJ whole genome shotgun (WGS) entry which is preliminary data.</text>
</comment>
<keyword evidence="2" id="KW-1185">Reference proteome</keyword>
<organism evidence="1 2">
    <name type="scientific">Candidatus Competibacter phosphatis</name>
    <dbReference type="NCBI Taxonomy" id="221280"/>
    <lineage>
        <taxon>Bacteria</taxon>
        <taxon>Pseudomonadati</taxon>
        <taxon>Pseudomonadota</taxon>
        <taxon>Gammaproteobacteria</taxon>
        <taxon>Candidatus Competibacteraceae</taxon>
        <taxon>Candidatus Competibacter</taxon>
    </lineage>
</organism>